<dbReference type="EMBL" id="CP013344">
    <property type="protein sequence ID" value="AMU88924.1"/>
    <property type="molecule type" value="Genomic_DNA"/>
</dbReference>
<dbReference type="SMART" id="SM00382">
    <property type="entry name" value="AAA"/>
    <property type="match status" value="1"/>
</dbReference>
<evidence type="ECO:0000313" key="5">
    <source>
        <dbReference type="EMBL" id="AMU88924.1"/>
    </source>
</evidence>
<dbReference type="AlphaFoldDB" id="A0AAC9AUQ8"/>
<gene>
    <name evidence="5" type="ORF">ATM17_07690</name>
</gene>
<accession>A0AAC9AUQ8</accession>
<keyword evidence="2" id="KW-0547">Nucleotide-binding</keyword>
<dbReference type="InterPro" id="IPR003593">
    <property type="entry name" value="AAA+_ATPase"/>
</dbReference>
<dbReference type="InterPro" id="IPR050221">
    <property type="entry name" value="26S_Proteasome_ATPase"/>
</dbReference>
<protein>
    <recommendedName>
        <fullName evidence="4">AAA+ ATPase domain-containing protein</fullName>
    </recommendedName>
</protein>
<dbReference type="PANTHER" id="PTHR23073">
    <property type="entry name" value="26S PROTEASOME REGULATORY SUBUNIT"/>
    <property type="match status" value="1"/>
</dbReference>
<keyword evidence="3" id="KW-0067">ATP-binding</keyword>
<dbReference type="Proteomes" id="UP000076088">
    <property type="component" value="Chromosome"/>
</dbReference>
<evidence type="ECO:0000313" key="6">
    <source>
        <dbReference type="Proteomes" id="UP000076088"/>
    </source>
</evidence>
<evidence type="ECO:0000256" key="3">
    <source>
        <dbReference type="ARBA" id="ARBA00022840"/>
    </source>
</evidence>
<evidence type="ECO:0000256" key="2">
    <source>
        <dbReference type="ARBA" id="ARBA00022741"/>
    </source>
</evidence>
<reference evidence="5 6" key="2">
    <citation type="journal article" date="2016" name="Genome Announc.">
        <title>Complete Genome Sequence of Sphingopyxis macrogoltabida Strain 203N (NBRC 111659), a Polyethylene Glycol Degrader.</title>
        <authorList>
            <person name="Ohtsubo Y."/>
            <person name="Nonoyama S."/>
            <person name="Nagata Y."/>
            <person name="Numata M."/>
            <person name="Tsuchikane K."/>
            <person name="Hosoyama A."/>
            <person name="Yamazoe A."/>
            <person name="Tsuda M."/>
            <person name="Fujita N."/>
            <person name="Kawai F."/>
        </authorList>
    </citation>
    <scope>NUCLEOTIDE SEQUENCE [LARGE SCALE GENOMIC DNA]</scope>
    <source>
        <strain evidence="5 6">203N</strain>
    </source>
</reference>
<dbReference type="KEGG" id="smaz:LH19_12195"/>
<dbReference type="CDD" id="cd19481">
    <property type="entry name" value="RecA-like_protease"/>
    <property type="match status" value="1"/>
</dbReference>
<dbReference type="RefSeq" id="WP_054728174.1">
    <property type="nucleotide sequence ID" value="NZ_CP009429.1"/>
</dbReference>
<feature type="domain" description="AAA+ ATPase" evidence="4">
    <location>
        <begin position="414"/>
        <end position="548"/>
    </location>
</feature>
<organism evidence="5 6">
    <name type="scientific">Sphingopyxis macrogoltabida</name>
    <name type="common">Sphingomonas macrogoltabidus</name>
    <dbReference type="NCBI Taxonomy" id="33050"/>
    <lineage>
        <taxon>Bacteria</taxon>
        <taxon>Pseudomonadati</taxon>
        <taxon>Pseudomonadota</taxon>
        <taxon>Alphaproteobacteria</taxon>
        <taxon>Sphingomonadales</taxon>
        <taxon>Sphingomonadaceae</taxon>
        <taxon>Sphingopyxis</taxon>
    </lineage>
</organism>
<dbReference type="GO" id="GO:0016887">
    <property type="term" value="F:ATP hydrolysis activity"/>
    <property type="evidence" value="ECO:0007669"/>
    <property type="project" value="InterPro"/>
</dbReference>
<dbReference type="GO" id="GO:0005524">
    <property type="term" value="F:ATP binding"/>
    <property type="evidence" value="ECO:0007669"/>
    <property type="project" value="UniProtKB-KW"/>
</dbReference>
<evidence type="ECO:0000256" key="1">
    <source>
        <dbReference type="ARBA" id="ARBA00006914"/>
    </source>
</evidence>
<dbReference type="InterPro" id="IPR003959">
    <property type="entry name" value="ATPase_AAA_core"/>
</dbReference>
<sequence length="632" mass="66360">MSANDPLLLLSERATLAAFAGEPGDFDALLPMLSQVAPGHPLLRLAEGFGLDAGEAGLVALLYAAAMSETVAGAVQDATRNDRRGMPLWLAQRLLPSLDVGHVAAGAVLMRFGFVAREADTPLIDARMWLDPAVIDRLAGVAPRDPAIASRFLPIGAGADHAPAGWMAAIREALVARGPDGLSPLLLGAHDIEAMAGGFAALGLQAYQLQACDIPADPEARDRLAQGWSREAALDGAALIILADELHAASAAAFAGLVAGHVAIAGTVPLPPMRRAQRVLPAASSPRDAALARWQRALGEARSARLGAGVVRVAAQFRLSAAEVDAVVAACLGLIDAAPDGEAALRILWHHAGRAGSATPVPGVTIVEPVYDWGDIILPAPTEAALRRIEGHVRHAALVLDQWGFGRAMGARGRGVVALFSGPSGTGKTMAAEVLASSLDLRMMLIDLSQIISKYVGETSKNIAAAFDAAERSGAVMVWNEGDAIWGARGSVGHATDRHVNAEVGDLLQRIEAFDGFTIVTTNMRHAIDTAFLRRFRFTIDFPMPAAAERVRLWQRAFPGEAPVEAIDWRALADLPLSGGSIRNIALGAAFLAAERGTAIDASLIEAELAEEMRKQDQPMPTIDWMPAGTVQ</sequence>
<comment type="similarity">
    <text evidence="1">Belongs to the AAA ATPase family.</text>
</comment>
<dbReference type="InterPro" id="IPR027417">
    <property type="entry name" value="P-loop_NTPase"/>
</dbReference>
<proteinExistence type="inferred from homology"/>
<dbReference type="SUPFAM" id="SSF52540">
    <property type="entry name" value="P-loop containing nucleoside triphosphate hydrolases"/>
    <property type="match status" value="1"/>
</dbReference>
<keyword evidence="6" id="KW-1185">Reference proteome</keyword>
<dbReference type="Pfam" id="PF00004">
    <property type="entry name" value="AAA"/>
    <property type="match status" value="1"/>
</dbReference>
<reference evidence="6" key="1">
    <citation type="submission" date="2015-11" db="EMBL/GenBank/DDBJ databases">
        <title>Complete genome sequence of a polyethylene-glycol degrader Sphingopyxis macrogoltabida 203N (NBRC 111659).</title>
        <authorList>
            <person name="Yoshiyuki O."/>
            <person name="Shouta N."/>
            <person name="Nagata Y."/>
            <person name="Numata M."/>
            <person name="Tsuchikane K."/>
            <person name="Hosoyama A."/>
            <person name="Yamazoe A."/>
            <person name="Tsuda M."/>
            <person name="Fujita N."/>
            <person name="Kawai F."/>
        </authorList>
    </citation>
    <scope>NUCLEOTIDE SEQUENCE [LARGE SCALE GENOMIC DNA]</scope>
    <source>
        <strain evidence="6">203N</strain>
    </source>
</reference>
<evidence type="ECO:0000259" key="4">
    <source>
        <dbReference type="SMART" id="SM00382"/>
    </source>
</evidence>
<dbReference type="Gene3D" id="3.40.50.300">
    <property type="entry name" value="P-loop containing nucleotide triphosphate hydrolases"/>
    <property type="match status" value="1"/>
</dbReference>
<name>A0AAC9AUQ8_SPHMC</name>